<dbReference type="AlphaFoldDB" id="A0A8J8MTN2"/>
<dbReference type="InterPro" id="IPR012340">
    <property type="entry name" value="NA-bd_OB-fold"/>
</dbReference>
<dbReference type="SUPFAM" id="SSF57863">
    <property type="entry name" value="ArfGap/RecO-like zinc finger"/>
    <property type="match status" value="1"/>
</dbReference>
<dbReference type="HAMAP" id="MF_00201">
    <property type="entry name" value="RecO"/>
    <property type="match status" value="1"/>
</dbReference>
<dbReference type="PANTHER" id="PTHR33991">
    <property type="entry name" value="DNA REPAIR PROTEIN RECO"/>
    <property type="match status" value="1"/>
</dbReference>
<evidence type="ECO:0000256" key="4">
    <source>
        <dbReference type="ARBA" id="ARBA00023172"/>
    </source>
</evidence>
<dbReference type="SUPFAM" id="SSF50249">
    <property type="entry name" value="Nucleic acid-binding proteins"/>
    <property type="match status" value="1"/>
</dbReference>
<evidence type="ECO:0000256" key="5">
    <source>
        <dbReference type="ARBA" id="ARBA00023204"/>
    </source>
</evidence>
<reference evidence="9" key="1">
    <citation type="submission" date="2020-01" db="EMBL/GenBank/DDBJ databases">
        <authorList>
            <person name="Yang Y."/>
            <person name="Kwon Y.M."/>
        </authorList>
    </citation>
    <scope>NUCLEOTIDE SEQUENCE</scope>
    <source>
        <strain evidence="9">PG104</strain>
    </source>
</reference>
<dbReference type="Pfam" id="PF11967">
    <property type="entry name" value="RecO_N"/>
    <property type="match status" value="1"/>
</dbReference>
<keyword evidence="3 7" id="KW-0227">DNA damage</keyword>
<evidence type="ECO:0000256" key="1">
    <source>
        <dbReference type="ARBA" id="ARBA00007452"/>
    </source>
</evidence>
<dbReference type="Pfam" id="PF02565">
    <property type="entry name" value="RecO_C"/>
    <property type="match status" value="1"/>
</dbReference>
<evidence type="ECO:0000256" key="2">
    <source>
        <dbReference type="ARBA" id="ARBA00021310"/>
    </source>
</evidence>
<comment type="function">
    <text evidence="7">Involved in DNA repair and RecF pathway recombination.</text>
</comment>
<dbReference type="GO" id="GO:0006302">
    <property type="term" value="P:double-strand break repair"/>
    <property type="evidence" value="ECO:0007669"/>
    <property type="project" value="TreeGrafter"/>
</dbReference>
<protein>
    <recommendedName>
        <fullName evidence="2 7">DNA repair protein RecO</fullName>
    </recommendedName>
    <alternativeName>
        <fullName evidence="6 7">Recombination protein O</fullName>
    </alternativeName>
</protein>
<proteinExistence type="inferred from homology"/>
<dbReference type="GO" id="GO:0006310">
    <property type="term" value="P:DNA recombination"/>
    <property type="evidence" value="ECO:0007669"/>
    <property type="project" value="UniProtKB-UniRule"/>
</dbReference>
<keyword evidence="4 7" id="KW-0233">DNA recombination</keyword>
<gene>
    <name evidence="7 9" type="primary">recO</name>
    <name evidence="9" type="ORF">GR316_09795</name>
</gene>
<dbReference type="Gene3D" id="2.40.50.140">
    <property type="entry name" value="Nucleic acid-binding proteins"/>
    <property type="match status" value="1"/>
</dbReference>
<dbReference type="InterPro" id="IPR022572">
    <property type="entry name" value="DNA_rep/recomb_RecO_N"/>
</dbReference>
<feature type="domain" description="DNA replication/recombination mediator RecO N-terminal" evidence="8">
    <location>
        <begin position="1"/>
        <end position="76"/>
    </location>
</feature>
<dbReference type="InterPro" id="IPR042242">
    <property type="entry name" value="RecO_C"/>
</dbReference>
<dbReference type="GO" id="GO:0043590">
    <property type="term" value="C:bacterial nucleoid"/>
    <property type="evidence" value="ECO:0007669"/>
    <property type="project" value="TreeGrafter"/>
</dbReference>
<dbReference type="InterPro" id="IPR037278">
    <property type="entry name" value="ARFGAP/RecO"/>
</dbReference>
<dbReference type="EMBL" id="CP047289">
    <property type="protein sequence ID" value="QUS36526.1"/>
    <property type="molecule type" value="Genomic_DNA"/>
</dbReference>
<evidence type="ECO:0000256" key="7">
    <source>
        <dbReference type="HAMAP-Rule" id="MF_00201"/>
    </source>
</evidence>
<organism evidence="9 10">
    <name type="scientific">Falsirhodobacter algicola</name>
    <dbReference type="NCBI Taxonomy" id="2692330"/>
    <lineage>
        <taxon>Bacteria</taxon>
        <taxon>Pseudomonadati</taxon>
        <taxon>Pseudomonadota</taxon>
        <taxon>Alphaproteobacteria</taxon>
        <taxon>Rhodobacterales</taxon>
        <taxon>Paracoccaceae</taxon>
        <taxon>Falsirhodobacter</taxon>
    </lineage>
</organism>
<comment type="similarity">
    <text evidence="1 7">Belongs to the RecO family.</text>
</comment>
<dbReference type="RefSeq" id="WP_211783749.1">
    <property type="nucleotide sequence ID" value="NZ_CP047289.1"/>
</dbReference>
<name>A0A8J8MTN2_9RHOB</name>
<dbReference type="NCBIfam" id="TIGR00613">
    <property type="entry name" value="reco"/>
    <property type="match status" value="1"/>
</dbReference>
<keyword evidence="5 7" id="KW-0234">DNA repair</keyword>
<accession>A0A8J8MTN2</accession>
<evidence type="ECO:0000259" key="8">
    <source>
        <dbReference type="Pfam" id="PF11967"/>
    </source>
</evidence>
<sequence length="235" mass="25216">MEWRDEGVLLSVRRHGESAAIIEVFTAAHGRHAGLVHGGGARRMAPVLQPGNQLALAWRARLDDQLGTFHAEPIRSRNVLSDRLALAGLNAVCAMLRLALPERAPHPALFAATLPLLDTLGAPDWGTAYLGWELRLLEETGFALDLTRCAVTGSADDLAFVSPRTGRAVSRQGAGAWADRLLPLPQALLGQGGGAEGWRDGFALTGHFLTRALDRPLPEARARLIDLLLRLASSP</sequence>
<dbReference type="InterPro" id="IPR003717">
    <property type="entry name" value="RecO"/>
</dbReference>
<evidence type="ECO:0000313" key="9">
    <source>
        <dbReference type="EMBL" id="QUS36526.1"/>
    </source>
</evidence>
<evidence type="ECO:0000256" key="3">
    <source>
        <dbReference type="ARBA" id="ARBA00022763"/>
    </source>
</evidence>
<evidence type="ECO:0000256" key="6">
    <source>
        <dbReference type="ARBA" id="ARBA00033409"/>
    </source>
</evidence>
<keyword evidence="10" id="KW-1185">Reference proteome</keyword>
<dbReference type="Proteomes" id="UP000679284">
    <property type="component" value="Chromosome"/>
</dbReference>
<dbReference type="PANTHER" id="PTHR33991:SF1">
    <property type="entry name" value="DNA REPAIR PROTEIN RECO"/>
    <property type="match status" value="1"/>
</dbReference>
<evidence type="ECO:0000313" key="10">
    <source>
        <dbReference type="Proteomes" id="UP000679284"/>
    </source>
</evidence>
<dbReference type="KEGG" id="fap:GR316_09795"/>
<dbReference type="Gene3D" id="1.20.1440.120">
    <property type="entry name" value="Recombination protein O, C-terminal domain"/>
    <property type="match status" value="1"/>
</dbReference>